<accession>A0A7W3MUB1</accession>
<proteinExistence type="predicted"/>
<feature type="domain" description="WYL" evidence="2">
    <location>
        <begin position="140"/>
        <end position="204"/>
    </location>
</feature>
<dbReference type="InterPro" id="IPR013196">
    <property type="entry name" value="HTH_11"/>
</dbReference>
<dbReference type="PROSITE" id="PS52050">
    <property type="entry name" value="WYL"/>
    <property type="match status" value="1"/>
</dbReference>
<feature type="domain" description="Helix-turn-helix type 11" evidence="1">
    <location>
        <begin position="6"/>
        <end position="62"/>
    </location>
</feature>
<dbReference type="AlphaFoldDB" id="A0A7W3MUB1"/>
<dbReference type="PANTHER" id="PTHR34580">
    <property type="match status" value="1"/>
</dbReference>
<protein>
    <submittedName>
        <fullName evidence="3">Putative DNA-binding transcriptional regulator YafY</fullName>
    </submittedName>
</protein>
<dbReference type="InterPro" id="IPR036388">
    <property type="entry name" value="WH-like_DNA-bd_sf"/>
</dbReference>
<dbReference type="Pfam" id="PF13280">
    <property type="entry name" value="WYL"/>
    <property type="match status" value="1"/>
</dbReference>
<sequence>MNRTDRLYALVEELRAVAPQGRSARWLAGRFEVSMRTIERDISALQQAGLPITAQPGRRGGYMLDKAMTLPPLNFTPAEALAMAVALGQIDRTPFAREARSALRKIVAVMPDASARRARELTATVRLLQPAADPLDTSVAEAVRQAVQHRRVLRIEYVDVRGERTTREVEPQLLVAGPRGWYLTGWCRLRQDVRAFRLDRVRSAVQTSEGFAERPSDLDTSAPPELISRIPVWE</sequence>
<keyword evidence="3" id="KW-0238">DNA-binding</keyword>
<keyword evidence="4" id="KW-1185">Reference proteome</keyword>
<evidence type="ECO:0000259" key="1">
    <source>
        <dbReference type="Pfam" id="PF08279"/>
    </source>
</evidence>
<evidence type="ECO:0000259" key="2">
    <source>
        <dbReference type="Pfam" id="PF13280"/>
    </source>
</evidence>
<reference evidence="3 4" key="1">
    <citation type="submission" date="2020-08" db="EMBL/GenBank/DDBJ databases">
        <title>Sequencing the genomes of 1000 actinobacteria strains.</title>
        <authorList>
            <person name="Klenk H.-P."/>
        </authorList>
    </citation>
    <scope>NUCLEOTIDE SEQUENCE [LARGE SCALE GENOMIC DNA]</scope>
    <source>
        <strain evidence="3 4">DSM 45823</strain>
    </source>
</reference>
<evidence type="ECO:0000313" key="3">
    <source>
        <dbReference type="EMBL" id="MBA9001983.1"/>
    </source>
</evidence>
<comment type="caution">
    <text evidence="3">The sequence shown here is derived from an EMBL/GenBank/DDBJ whole genome shotgun (WGS) entry which is preliminary data.</text>
</comment>
<dbReference type="Pfam" id="PF08279">
    <property type="entry name" value="HTH_11"/>
    <property type="match status" value="1"/>
</dbReference>
<name>A0A7W3MUB1_9ACTN</name>
<dbReference type="EMBL" id="JACJII010000001">
    <property type="protein sequence ID" value="MBA9001983.1"/>
    <property type="molecule type" value="Genomic_DNA"/>
</dbReference>
<gene>
    <name evidence="3" type="ORF">HNR21_000865</name>
</gene>
<organism evidence="3 4">
    <name type="scientific">Thermomonospora cellulosilytica</name>
    <dbReference type="NCBI Taxonomy" id="1411118"/>
    <lineage>
        <taxon>Bacteria</taxon>
        <taxon>Bacillati</taxon>
        <taxon>Actinomycetota</taxon>
        <taxon>Actinomycetes</taxon>
        <taxon>Streptosporangiales</taxon>
        <taxon>Thermomonosporaceae</taxon>
        <taxon>Thermomonospora</taxon>
    </lineage>
</organism>
<evidence type="ECO:0000313" key="4">
    <source>
        <dbReference type="Proteomes" id="UP000539313"/>
    </source>
</evidence>
<dbReference type="GO" id="GO:0003677">
    <property type="term" value="F:DNA binding"/>
    <property type="evidence" value="ECO:0007669"/>
    <property type="project" value="UniProtKB-KW"/>
</dbReference>
<dbReference type="RefSeq" id="WP_182704149.1">
    <property type="nucleotide sequence ID" value="NZ_JACJII010000001.1"/>
</dbReference>
<dbReference type="SUPFAM" id="SSF46785">
    <property type="entry name" value="Winged helix' DNA-binding domain"/>
    <property type="match status" value="1"/>
</dbReference>
<dbReference type="InterPro" id="IPR036390">
    <property type="entry name" value="WH_DNA-bd_sf"/>
</dbReference>
<dbReference type="InterPro" id="IPR026881">
    <property type="entry name" value="WYL_dom"/>
</dbReference>
<dbReference type="Proteomes" id="UP000539313">
    <property type="component" value="Unassembled WGS sequence"/>
</dbReference>
<dbReference type="Gene3D" id="1.10.10.10">
    <property type="entry name" value="Winged helix-like DNA-binding domain superfamily/Winged helix DNA-binding domain"/>
    <property type="match status" value="1"/>
</dbReference>
<dbReference type="PANTHER" id="PTHR34580:SF3">
    <property type="entry name" value="PROTEIN PAFB"/>
    <property type="match status" value="1"/>
</dbReference>
<dbReference type="InterPro" id="IPR051534">
    <property type="entry name" value="CBASS_pafABC_assoc_protein"/>
</dbReference>